<sequence length="437" mass="49045">MLLTLPPSSAPGTQRGITSSKSTTTLQKELKQPKQIWFYGSGRLRAVWCAISNKHLRDDMHRLSGLDPTRCSHRLCRELREFEKKSKFEEYIECALNALREFSREATHDRAERRREAARKQQNGSTTSADSQEDPMALHTCDLKPASLAQASDVLEMQGTQDAYMIDYATLDPSLLADDDDQGGGLVERMMWRQLVACCNIFGTKLCDLGRFGPALQLFKQAEELLESTSALDGGAAFVGAIRTQLRAFTNDALGYYYYKRKKTNAAALYTEKAMRAHHRLQQWDHVAKCHLHCGAILALMGKHDEAIKCLAQILDMVDDERLQVGGTNAQKICMVAVCYHNIAVEQLVLRRPAEACVSSQNARRLARLSLSFANRWINWFERTHQYALQRLAAQHSYLTAGKGTPKPAVPSQHQPRSSLKNPSLQKFYGGLASALE</sequence>
<evidence type="ECO:0000313" key="2">
    <source>
        <dbReference type="EMBL" id="GBG34107.1"/>
    </source>
</evidence>
<feature type="region of interest" description="Disordered" evidence="1">
    <location>
        <begin position="1"/>
        <end position="26"/>
    </location>
</feature>
<dbReference type="InterPro" id="IPR011990">
    <property type="entry name" value="TPR-like_helical_dom_sf"/>
</dbReference>
<proteinExistence type="predicted"/>
<organism evidence="2 3">
    <name type="scientific">Hondaea fermentalgiana</name>
    <dbReference type="NCBI Taxonomy" id="2315210"/>
    <lineage>
        <taxon>Eukaryota</taxon>
        <taxon>Sar</taxon>
        <taxon>Stramenopiles</taxon>
        <taxon>Bigyra</taxon>
        <taxon>Labyrinthulomycetes</taxon>
        <taxon>Thraustochytrida</taxon>
        <taxon>Thraustochytriidae</taxon>
        <taxon>Hondaea</taxon>
    </lineage>
</organism>
<protein>
    <submittedName>
        <fullName evidence="2">Uncharacterized protein</fullName>
    </submittedName>
</protein>
<dbReference type="EMBL" id="BEYU01000180">
    <property type="protein sequence ID" value="GBG34107.1"/>
    <property type="molecule type" value="Genomic_DNA"/>
</dbReference>
<feature type="region of interest" description="Disordered" evidence="1">
    <location>
        <begin position="403"/>
        <end position="425"/>
    </location>
</feature>
<dbReference type="Proteomes" id="UP000241890">
    <property type="component" value="Unassembled WGS sequence"/>
</dbReference>
<feature type="compositionally biased region" description="Polar residues" evidence="1">
    <location>
        <begin position="412"/>
        <end position="425"/>
    </location>
</feature>
<feature type="compositionally biased region" description="Polar residues" evidence="1">
    <location>
        <begin position="120"/>
        <end position="130"/>
    </location>
</feature>
<name>A0A2R5GTB3_9STRA</name>
<evidence type="ECO:0000256" key="1">
    <source>
        <dbReference type="SAM" id="MobiDB-lite"/>
    </source>
</evidence>
<feature type="region of interest" description="Disordered" evidence="1">
    <location>
        <begin position="105"/>
        <end position="136"/>
    </location>
</feature>
<dbReference type="SUPFAM" id="SSF48452">
    <property type="entry name" value="TPR-like"/>
    <property type="match status" value="1"/>
</dbReference>
<accession>A0A2R5GTB3</accession>
<comment type="caution">
    <text evidence="2">The sequence shown here is derived from an EMBL/GenBank/DDBJ whole genome shotgun (WGS) entry which is preliminary data.</text>
</comment>
<dbReference type="InParanoid" id="A0A2R5GTB3"/>
<dbReference type="Gene3D" id="1.25.40.10">
    <property type="entry name" value="Tetratricopeptide repeat domain"/>
    <property type="match status" value="1"/>
</dbReference>
<feature type="compositionally biased region" description="Basic and acidic residues" evidence="1">
    <location>
        <begin position="105"/>
        <end position="119"/>
    </location>
</feature>
<reference evidence="2 3" key="1">
    <citation type="submission" date="2017-12" db="EMBL/GenBank/DDBJ databases">
        <title>Sequencing, de novo assembly and annotation of complete genome of a new Thraustochytrid species, strain FCC1311.</title>
        <authorList>
            <person name="Sedici K."/>
            <person name="Godart F."/>
            <person name="Aiese Cigliano R."/>
            <person name="Sanseverino W."/>
            <person name="Barakat M."/>
            <person name="Ortet P."/>
            <person name="Marechal E."/>
            <person name="Cagnac O."/>
            <person name="Amato A."/>
        </authorList>
    </citation>
    <scope>NUCLEOTIDE SEQUENCE [LARGE SCALE GENOMIC DNA]</scope>
</reference>
<gene>
    <name evidence="2" type="ORF">FCC1311_103302</name>
</gene>
<evidence type="ECO:0000313" key="3">
    <source>
        <dbReference type="Proteomes" id="UP000241890"/>
    </source>
</evidence>
<dbReference type="SMART" id="SM00028">
    <property type="entry name" value="TPR"/>
    <property type="match status" value="3"/>
</dbReference>
<keyword evidence="3" id="KW-1185">Reference proteome</keyword>
<dbReference type="AlphaFoldDB" id="A0A2R5GTB3"/>
<dbReference type="OrthoDB" id="201140at2759"/>
<dbReference type="InterPro" id="IPR019734">
    <property type="entry name" value="TPR_rpt"/>
</dbReference>